<sequence length="91" mass="9286">MKNAGVTQCGIQKAAAAAAVVQEGGKNVAATAAQPTLPPPAARRPPPCQSPSHTLPVAGAVCSKKNRSREGVEQKECEELKGCIMCGYTAP</sequence>
<dbReference type="Proteomes" id="UP000324222">
    <property type="component" value="Unassembled WGS sequence"/>
</dbReference>
<organism evidence="2 3">
    <name type="scientific">Portunus trituberculatus</name>
    <name type="common">Swimming crab</name>
    <name type="synonym">Neptunus trituberculatus</name>
    <dbReference type="NCBI Taxonomy" id="210409"/>
    <lineage>
        <taxon>Eukaryota</taxon>
        <taxon>Metazoa</taxon>
        <taxon>Ecdysozoa</taxon>
        <taxon>Arthropoda</taxon>
        <taxon>Crustacea</taxon>
        <taxon>Multicrustacea</taxon>
        <taxon>Malacostraca</taxon>
        <taxon>Eumalacostraca</taxon>
        <taxon>Eucarida</taxon>
        <taxon>Decapoda</taxon>
        <taxon>Pleocyemata</taxon>
        <taxon>Brachyura</taxon>
        <taxon>Eubrachyura</taxon>
        <taxon>Portunoidea</taxon>
        <taxon>Portunidae</taxon>
        <taxon>Portuninae</taxon>
        <taxon>Portunus</taxon>
    </lineage>
</organism>
<dbReference type="AlphaFoldDB" id="A0A5B7FXA5"/>
<dbReference type="EMBL" id="VSRR010009204">
    <property type="protein sequence ID" value="MPC49965.1"/>
    <property type="molecule type" value="Genomic_DNA"/>
</dbReference>
<evidence type="ECO:0000256" key="1">
    <source>
        <dbReference type="SAM" id="MobiDB-lite"/>
    </source>
</evidence>
<keyword evidence="3" id="KW-1185">Reference proteome</keyword>
<feature type="compositionally biased region" description="Pro residues" evidence="1">
    <location>
        <begin position="36"/>
        <end position="49"/>
    </location>
</feature>
<gene>
    <name evidence="2" type="ORF">E2C01_043780</name>
</gene>
<comment type="caution">
    <text evidence="2">The sequence shown here is derived from an EMBL/GenBank/DDBJ whole genome shotgun (WGS) entry which is preliminary data.</text>
</comment>
<evidence type="ECO:0000313" key="3">
    <source>
        <dbReference type="Proteomes" id="UP000324222"/>
    </source>
</evidence>
<name>A0A5B7FXA5_PORTR</name>
<reference evidence="2 3" key="1">
    <citation type="submission" date="2019-05" db="EMBL/GenBank/DDBJ databases">
        <title>Another draft genome of Portunus trituberculatus and its Hox gene families provides insights of decapod evolution.</title>
        <authorList>
            <person name="Jeong J.-H."/>
            <person name="Song I."/>
            <person name="Kim S."/>
            <person name="Choi T."/>
            <person name="Kim D."/>
            <person name="Ryu S."/>
            <person name="Kim W."/>
        </authorList>
    </citation>
    <scope>NUCLEOTIDE SEQUENCE [LARGE SCALE GENOMIC DNA]</scope>
    <source>
        <tissue evidence="2">Muscle</tissue>
    </source>
</reference>
<proteinExistence type="predicted"/>
<protein>
    <submittedName>
        <fullName evidence="2">Uncharacterized protein</fullName>
    </submittedName>
</protein>
<feature type="region of interest" description="Disordered" evidence="1">
    <location>
        <begin position="31"/>
        <end position="53"/>
    </location>
</feature>
<evidence type="ECO:0000313" key="2">
    <source>
        <dbReference type="EMBL" id="MPC49965.1"/>
    </source>
</evidence>
<accession>A0A5B7FXA5</accession>